<dbReference type="SUPFAM" id="SSF55729">
    <property type="entry name" value="Acyl-CoA N-acyltransferases (Nat)"/>
    <property type="match status" value="1"/>
</dbReference>
<dbReference type="HAMAP" id="MF_00689">
    <property type="entry name" value="Bpt"/>
    <property type="match status" value="1"/>
</dbReference>
<dbReference type="GO" id="GO:0005737">
    <property type="term" value="C:cytoplasm"/>
    <property type="evidence" value="ECO:0007669"/>
    <property type="project" value="UniProtKB-SubCell"/>
</dbReference>
<dbReference type="InterPro" id="IPR030700">
    <property type="entry name" value="N-end_Aminoacyl_Trfase"/>
</dbReference>
<evidence type="ECO:0000313" key="8">
    <source>
        <dbReference type="Proteomes" id="UP000002383"/>
    </source>
</evidence>
<dbReference type="RefSeq" id="WP_012637229.1">
    <property type="nucleotide sequence ID" value="NC_011901.1"/>
</dbReference>
<dbReference type="NCBIfam" id="NF002341">
    <property type="entry name" value="PRK01305.1-1"/>
    <property type="match status" value="1"/>
</dbReference>
<evidence type="ECO:0000259" key="6">
    <source>
        <dbReference type="Pfam" id="PF04377"/>
    </source>
</evidence>
<feature type="domain" description="N-end aminoacyl transferase N-terminal" evidence="5">
    <location>
        <begin position="17"/>
        <end position="86"/>
    </location>
</feature>
<protein>
    <recommendedName>
        <fullName evidence="4">Aspartate/glutamate leucyltransferase</fullName>
        <ecNumber evidence="4">2.3.2.29</ecNumber>
    </recommendedName>
</protein>
<comment type="catalytic activity">
    <reaction evidence="4">
        <text>N-terminal L-glutamyl-[protein] + L-leucyl-tRNA(Leu) = N-terminal L-leucyl-L-glutamyl-[protein] + tRNA(Leu) + H(+)</text>
        <dbReference type="Rhea" id="RHEA:50412"/>
        <dbReference type="Rhea" id="RHEA-COMP:9613"/>
        <dbReference type="Rhea" id="RHEA-COMP:9622"/>
        <dbReference type="Rhea" id="RHEA-COMP:12664"/>
        <dbReference type="Rhea" id="RHEA-COMP:12668"/>
        <dbReference type="ChEBI" id="CHEBI:15378"/>
        <dbReference type="ChEBI" id="CHEBI:64721"/>
        <dbReference type="ChEBI" id="CHEBI:78442"/>
        <dbReference type="ChEBI" id="CHEBI:78494"/>
        <dbReference type="ChEBI" id="CHEBI:133041"/>
        <dbReference type="EC" id="2.3.2.29"/>
    </reaction>
</comment>
<dbReference type="InterPro" id="IPR007471">
    <property type="entry name" value="N-end_Aminoacyl_Trfase_N"/>
</dbReference>
<evidence type="ECO:0000256" key="3">
    <source>
        <dbReference type="ARBA" id="ARBA00023315"/>
    </source>
</evidence>
<dbReference type="HOGENOM" id="CLU_077607_0_0_6"/>
<keyword evidence="2 4" id="KW-0808">Transferase</keyword>
<gene>
    <name evidence="4" type="primary">bpt</name>
    <name evidence="7" type="ordered locus">Tgr7_0648</name>
</gene>
<dbReference type="Proteomes" id="UP000002383">
    <property type="component" value="Chromosome"/>
</dbReference>
<comment type="catalytic activity">
    <reaction evidence="4">
        <text>N-terminal L-aspartyl-[protein] + L-leucyl-tRNA(Leu) = N-terminal L-leucyl-L-aspartyl-[protein] + tRNA(Leu) + H(+)</text>
        <dbReference type="Rhea" id="RHEA:50420"/>
        <dbReference type="Rhea" id="RHEA-COMP:9613"/>
        <dbReference type="Rhea" id="RHEA-COMP:9622"/>
        <dbReference type="Rhea" id="RHEA-COMP:12669"/>
        <dbReference type="Rhea" id="RHEA-COMP:12674"/>
        <dbReference type="ChEBI" id="CHEBI:15378"/>
        <dbReference type="ChEBI" id="CHEBI:64720"/>
        <dbReference type="ChEBI" id="CHEBI:78442"/>
        <dbReference type="ChEBI" id="CHEBI:78494"/>
        <dbReference type="ChEBI" id="CHEBI:133042"/>
        <dbReference type="EC" id="2.3.2.29"/>
    </reaction>
</comment>
<dbReference type="AlphaFoldDB" id="B8GLY8"/>
<dbReference type="InterPro" id="IPR017138">
    <property type="entry name" value="Asp_Glu_LeuTrfase"/>
</dbReference>
<keyword evidence="8" id="KW-1185">Reference proteome</keyword>
<evidence type="ECO:0000256" key="1">
    <source>
        <dbReference type="ARBA" id="ARBA00022490"/>
    </source>
</evidence>
<evidence type="ECO:0000313" key="7">
    <source>
        <dbReference type="EMBL" id="ACL71741.1"/>
    </source>
</evidence>
<dbReference type="OrthoDB" id="9782022at2"/>
<accession>B8GLY8</accession>
<dbReference type="GO" id="GO:0004057">
    <property type="term" value="F:arginyl-tRNA--protein transferase activity"/>
    <property type="evidence" value="ECO:0007669"/>
    <property type="project" value="InterPro"/>
</dbReference>
<dbReference type="GO" id="GO:0008914">
    <property type="term" value="F:leucyl-tRNA--protein transferase activity"/>
    <property type="evidence" value="ECO:0007669"/>
    <property type="project" value="UniProtKB-UniRule"/>
</dbReference>
<dbReference type="Pfam" id="PF04376">
    <property type="entry name" value="ATE_N"/>
    <property type="match status" value="1"/>
</dbReference>
<dbReference type="KEGG" id="tgr:Tgr7_0648"/>
<dbReference type="Pfam" id="PF04377">
    <property type="entry name" value="ATE_C"/>
    <property type="match status" value="1"/>
</dbReference>
<evidence type="ECO:0000259" key="5">
    <source>
        <dbReference type="Pfam" id="PF04376"/>
    </source>
</evidence>
<comment type="similarity">
    <text evidence="4">Belongs to the R-transferase family. Bpt subfamily.</text>
</comment>
<evidence type="ECO:0000256" key="4">
    <source>
        <dbReference type="HAMAP-Rule" id="MF_00689"/>
    </source>
</evidence>
<sequence length="238" mass="27376">MRPQASTLHFYATPPDPCPYLPGRKMVSVFADPRADMDVALYGRLARHGFRRSGRHVYRHQCPDCRACIPLRVPVDGFQPNRNQRRVWRRNRDLSVHVIKASPREEHFELYRRYVDTRHPGGGMDDPSPTDYWRFIDSDWSDTDLVEFRAGQRLVCVAVVDRLPDGLSAVYTFFDPEDAVRSPGTLAVLWLIHEAQRLGLPYVYLGYWIAGSEKMAYKASFRPAQGLRDGVWVELAGI</sequence>
<organism evidence="7 8">
    <name type="scientific">Thioalkalivibrio sulfidiphilus (strain HL-EbGR7)</name>
    <dbReference type="NCBI Taxonomy" id="396588"/>
    <lineage>
        <taxon>Bacteria</taxon>
        <taxon>Pseudomonadati</taxon>
        <taxon>Pseudomonadota</taxon>
        <taxon>Gammaproteobacteria</taxon>
        <taxon>Chromatiales</taxon>
        <taxon>Ectothiorhodospiraceae</taxon>
        <taxon>Thioalkalivibrio</taxon>
    </lineage>
</organism>
<reference evidence="7 8" key="1">
    <citation type="journal article" date="2011" name="Stand. Genomic Sci.">
        <title>Complete genome sequence of 'Thioalkalivibrio sulfidophilus' HL-EbGr7.</title>
        <authorList>
            <person name="Muyzer G."/>
            <person name="Sorokin D.Y."/>
            <person name="Mavromatis K."/>
            <person name="Lapidus A."/>
            <person name="Clum A."/>
            <person name="Ivanova N."/>
            <person name="Pati A."/>
            <person name="d'Haeseleer P."/>
            <person name="Woyke T."/>
            <person name="Kyrpides N.C."/>
        </authorList>
    </citation>
    <scope>NUCLEOTIDE SEQUENCE [LARGE SCALE GENOMIC DNA]</scope>
    <source>
        <strain evidence="7 8">HL-EbGR7</strain>
    </source>
</reference>
<dbReference type="GO" id="GO:0071596">
    <property type="term" value="P:ubiquitin-dependent protein catabolic process via the N-end rule pathway"/>
    <property type="evidence" value="ECO:0007669"/>
    <property type="project" value="InterPro"/>
</dbReference>
<keyword evidence="1 4" id="KW-0963">Cytoplasm</keyword>
<name>B8GLY8_THISH</name>
<dbReference type="NCBIfam" id="NF002346">
    <property type="entry name" value="PRK01305.2-3"/>
    <property type="match status" value="1"/>
</dbReference>
<dbReference type="STRING" id="396588.Tgr7_0648"/>
<keyword evidence="3 4" id="KW-0012">Acyltransferase</keyword>
<dbReference type="NCBIfam" id="NF002342">
    <property type="entry name" value="PRK01305.1-3"/>
    <property type="match status" value="1"/>
</dbReference>
<dbReference type="PANTHER" id="PTHR21367">
    <property type="entry name" value="ARGININE-TRNA-PROTEIN TRANSFERASE 1"/>
    <property type="match status" value="1"/>
</dbReference>
<dbReference type="EC" id="2.3.2.29" evidence="4"/>
<dbReference type="PANTHER" id="PTHR21367:SF1">
    <property type="entry name" value="ARGINYL-TRNA--PROTEIN TRANSFERASE 1"/>
    <property type="match status" value="1"/>
</dbReference>
<dbReference type="InterPro" id="IPR007472">
    <property type="entry name" value="N-end_Aminoacyl_Trfase_C"/>
</dbReference>
<feature type="domain" description="N-end rule aminoacyl transferase C-terminal" evidence="6">
    <location>
        <begin position="106"/>
        <end position="227"/>
    </location>
</feature>
<dbReference type="PIRSF" id="PIRSF037208">
    <property type="entry name" value="ATE_pro_prd"/>
    <property type="match status" value="1"/>
</dbReference>
<dbReference type="eggNOG" id="COG2935">
    <property type="taxonomic scope" value="Bacteria"/>
</dbReference>
<proteinExistence type="inferred from homology"/>
<dbReference type="EMBL" id="CP001339">
    <property type="protein sequence ID" value="ACL71741.1"/>
    <property type="molecule type" value="Genomic_DNA"/>
</dbReference>
<evidence type="ECO:0000256" key="2">
    <source>
        <dbReference type="ARBA" id="ARBA00022679"/>
    </source>
</evidence>
<comment type="function">
    <text evidence="4">Functions in the N-end rule pathway of protein degradation where it conjugates Leu from its aminoacyl-tRNA to the N-termini of proteins containing an N-terminal aspartate or glutamate.</text>
</comment>
<comment type="subcellular location">
    <subcellularLocation>
        <location evidence="4">Cytoplasm</location>
    </subcellularLocation>
</comment>
<dbReference type="InterPro" id="IPR016181">
    <property type="entry name" value="Acyl_CoA_acyltransferase"/>
</dbReference>